<keyword evidence="8 13" id="KW-0067">ATP-binding</keyword>
<keyword evidence="12 13" id="KW-0411">Iron-sulfur</keyword>
<dbReference type="RefSeq" id="WP_115861217.1">
    <property type="nucleotide sequence ID" value="NZ_QTSU01000003.1"/>
</dbReference>
<dbReference type="GO" id="GO:0000049">
    <property type="term" value="F:tRNA binding"/>
    <property type="evidence" value="ECO:0007669"/>
    <property type="project" value="UniProtKB-KW"/>
</dbReference>
<dbReference type="EC" id="2.8.1.-" evidence="13"/>
<feature type="binding site" evidence="13">
    <location>
        <position position="131"/>
    </location>
    <ligand>
        <name>[4Fe-4S] cluster</name>
        <dbReference type="ChEBI" id="CHEBI:49883"/>
    </ligand>
</feature>
<dbReference type="HAMAP" id="MF_01850">
    <property type="entry name" value="TtcA"/>
    <property type="match status" value="1"/>
</dbReference>
<evidence type="ECO:0000256" key="2">
    <source>
        <dbReference type="ARBA" id="ARBA00022490"/>
    </source>
</evidence>
<sequence length="305" mass="34199">MSTVLPLAEPQRHVRADQRRTHEHQRLAKRLRHQVGRAIADFGMIEDGDKVMVCLSGGKDSYTLLDILLQLRAKAPVKFELVAVNLDQKQPDFPEHVLPAYLDSVGVPYKILEQDTYSVVTRVVPEGKTMCSLCSRLRRGALYSYAEQEGFTKIALGHHRDDLVATFFLNLFFHAKLSGMPPKLLSDDGKHVVIRPLAYVREDDIAQYAAAREFPIIPCNLCGSQENLQRKQVKKMLDAWERESPGRIETISRALGDIRPSQLSDPKLFDFLALGLRGQAPLPDAHAWLGGEPHERDPAVEPGAP</sequence>
<dbReference type="SUPFAM" id="SSF52402">
    <property type="entry name" value="Adenine nucleotide alpha hydrolases-like"/>
    <property type="match status" value="1"/>
</dbReference>
<keyword evidence="3 13" id="KW-0820">tRNA-binding</keyword>
<dbReference type="PANTHER" id="PTHR43686">
    <property type="entry name" value="SULFURTRANSFERASE-RELATED"/>
    <property type="match status" value="1"/>
</dbReference>
<feature type="domain" description="tRNA(Ile)-lysidine/2-thiocytidine synthase N-terminal" evidence="15">
    <location>
        <begin position="50"/>
        <end position="213"/>
    </location>
</feature>
<evidence type="ECO:0000256" key="10">
    <source>
        <dbReference type="ARBA" id="ARBA00022884"/>
    </source>
</evidence>
<comment type="cofactor">
    <cofactor evidence="13">
        <name>[4Fe-4S] cluster</name>
        <dbReference type="ChEBI" id="CHEBI:49883"/>
    </cofactor>
    <text evidence="13">Binds 1 [4Fe-4S] cluster per subunit. The cluster is chelated by three Cys residues, the fourth Fe has a free coordination site that may bind a sulfur atom transferred from the persulfide of IscS.</text>
</comment>
<dbReference type="OrthoDB" id="9801054at2"/>
<comment type="miscellaneous">
    <text evidence="13">The thiolation reaction likely consists of two steps: a first activation step by ATP to form an adenylated intermediate of the target base of tRNA, and a second nucleophilic substitution step of the sulfur (S) atom supplied by the hydrosulfide attached to the Fe-S cluster.</text>
</comment>
<evidence type="ECO:0000256" key="6">
    <source>
        <dbReference type="ARBA" id="ARBA00022723"/>
    </source>
</evidence>
<evidence type="ECO:0000256" key="8">
    <source>
        <dbReference type="ARBA" id="ARBA00022840"/>
    </source>
</evidence>
<dbReference type="InterPro" id="IPR011063">
    <property type="entry name" value="TilS/TtcA_N"/>
</dbReference>
<comment type="catalytic activity">
    <reaction evidence="13">
        <text>cytidine(32) in tRNA + S-sulfanyl-L-cysteinyl-[cysteine desulfurase] + AH2 + ATP = 2-thiocytidine(32) in tRNA + L-cysteinyl-[cysteine desulfurase] + A + AMP + diphosphate + H(+)</text>
        <dbReference type="Rhea" id="RHEA:57048"/>
        <dbReference type="Rhea" id="RHEA-COMP:10288"/>
        <dbReference type="Rhea" id="RHEA-COMP:12157"/>
        <dbReference type="Rhea" id="RHEA-COMP:12158"/>
        <dbReference type="Rhea" id="RHEA-COMP:14821"/>
        <dbReference type="ChEBI" id="CHEBI:13193"/>
        <dbReference type="ChEBI" id="CHEBI:15378"/>
        <dbReference type="ChEBI" id="CHEBI:17499"/>
        <dbReference type="ChEBI" id="CHEBI:29950"/>
        <dbReference type="ChEBI" id="CHEBI:30616"/>
        <dbReference type="ChEBI" id="CHEBI:33019"/>
        <dbReference type="ChEBI" id="CHEBI:61963"/>
        <dbReference type="ChEBI" id="CHEBI:82748"/>
        <dbReference type="ChEBI" id="CHEBI:141453"/>
        <dbReference type="ChEBI" id="CHEBI:456215"/>
    </reaction>
</comment>
<evidence type="ECO:0000313" key="16">
    <source>
        <dbReference type="EMBL" id="RDZ26819.1"/>
    </source>
</evidence>
<feature type="region of interest" description="Disordered" evidence="14">
    <location>
        <begin position="1"/>
        <end position="24"/>
    </location>
</feature>
<proteinExistence type="inferred from homology"/>
<dbReference type="InterPro" id="IPR012089">
    <property type="entry name" value="tRNA_Cyd_32_2_STrfase"/>
</dbReference>
<dbReference type="Pfam" id="PF01171">
    <property type="entry name" value="ATP_bind_3"/>
    <property type="match status" value="1"/>
</dbReference>
<gene>
    <name evidence="13" type="primary">ttcA</name>
    <name evidence="16" type="ORF">DX914_15765</name>
</gene>
<dbReference type="InterPro" id="IPR035107">
    <property type="entry name" value="tRNA_thiolation_TtcA_Ctu1"/>
</dbReference>
<keyword evidence="5 13" id="KW-0819">tRNA processing</keyword>
<comment type="pathway">
    <text evidence="13">tRNA modification.</text>
</comment>
<comment type="subunit">
    <text evidence="13">Homodimer.</text>
</comment>
<dbReference type="PIRSF" id="PIRSF004976">
    <property type="entry name" value="ATPase_YdaO"/>
    <property type="match status" value="1"/>
</dbReference>
<evidence type="ECO:0000256" key="3">
    <source>
        <dbReference type="ARBA" id="ARBA00022555"/>
    </source>
</evidence>
<keyword evidence="17" id="KW-1185">Reference proteome</keyword>
<keyword evidence="10 13" id="KW-0694">RNA-binding</keyword>
<keyword evidence="4 13" id="KW-0808">Transferase</keyword>
<dbReference type="InterPro" id="IPR014729">
    <property type="entry name" value="Rossmann-like_a/b/a_fold"/>
</dbReference>
<evidence type="ECO:0000256" key="14">
    <source>
        <dbReference type="SAM" id="MobiDB-lite"/>
    </source>
</evidence>
<comment type="subcellular location">
    <subcellularLocation>
        <location evidence="13">Cytoplasm</location>
    </subcellularLocation>
</comment>
<name>A0A371JYR9_9GAMM</name>
<comment type="function">
    <text evidence="13">Catalyzes the ATP-dependent 2-thiolation of cytidine in position 32 of tRNA, to form 2-thiocytidine (s(2)C32). The sulfur atoms are provided by the cysteine/cysteine desulfurase (IscS) system.</text>
</comment>
<keyword evidence="11 13" id="KW-0408">Iron</keyword>
<reference evidence="16 17" key="1">
    <citation type="submission" date="2018-08" db="EMBL/GenBank/DDBJ databases">
        <title>Lysobacter sp. zong2l5, whole genome shotgun sequence.</title>
        <authorList>
            <person name="Zhang X."/>
            <person name="Feng G."/>
            <person name="Zhu H."/>
        </authorList>
    </citation>
    <scope>NUCLEOTIDE SEQUENCE [LARGE SCALE GENOMIC DNA]</scope>
    <source>
        <strain evidence="17">zong2l5</strain>
    </source>
</reference>
<dbReference type="Gene3D" id="3.40.50.620">
    <property type="entry name" value="HUPs"/>
    <property type="match status" value="1"/>
</dbReference>
<dbReference type="CDD" id="cd24138">
    <property type="entry name" value="TtcA-like"/>
    <property type="match status" value="1"/>
</dbReference>
<keyword evidence="9 13" id="KW-0460">Magnesium</keyword>
<evidence type="ECO:0000256" key="4">
    <source>
        <dbReference type="ARBA" id="ARBA00022679"/>
    </source>
</evidence>
<evidence type="ECO:0000256" key="1">
    <source>
        <dbReference type="ARBA" id="ARBA00022485"/>
    </source>
</evidence>
<evidence type="ECO:0000256" key="5">
    <source>
        <dbReference type="ARBA" id="ARBA00022694"/>
    </source>
</evidence>
<feature type="binding site" evidence="13">
    <location>
        <position position="222"/>
    </location>
    <ligand>
        <name>[4Fe-4S] cluster</name>
        <dbReference type="ChEBI" id="CHEBI:49883"/>
    </ligand>
</feature>
<keyword evidence="6 13" id="KW-0479">Metal-binding</keyword>
<keyword evidence="1 13" id="KW-0004">4Fe-4S</keyword>
<evidence type="ECO:0000256" key="12">
    <source>
        <dbReference type="ARBA" id="ARBA00023014"/>
    </source>
</evidence>
<keyword evidence="7 13" id="KW-0547">Nucleotide-binding</keyword>
<dbReference type="PANTHER" id="PTHR43686:SF1">
    <property type="entry name" value="AMINOTRAN_5 DOMAIN-CONTAINING PROTEIN"/>
    <property type="match status" value="1"/>
</dbReference>
<dbReference type="GO" id="GO:0034227">
    <property type="term" value="P:tRNA thio-modification"/>
    <property type="evidence" value="ECO:0007669"/>
    <property type="project" value="UniProtKB-UniRule"/>
</dbReference>
<dbReference type="EMBL" id="QTSU01000003">
    <property type="protein sequence ID" value="RDZ26819.1"/>
    <property type="molecule type" value="Genomic_DNA"/>
</dbReference>
<evidence type="ECO:0000256" key="7">
    <source>
        <dbReference type="ARBA" id="ARBA00022741"/>
    </source>
</evidence>
<feature type="short sequence motif" description="PP-loop motif" evidence="13">
    <location>
        <begin position="56"/>
        <end position="61"/>
    </location>
</feature>
<dbReference type="GO" id="GO:0005524">
    <property type="term" value="F:ATP binding"/>
    <property type="evidence" value="ECO:0007669"/>
    <property type="project" value="UniProtKB-UniRule"/>
</dbReference>
<keyword evidence="2 13" id="KW-0963">Cytoplasm</keyword>
<dbReference type="GO" id="GO:0005737">
    <property type="term" value="C:cytoplasm"/>
    <property type="evidence" value="ECO:0007669"/>
    <property type="project" value="UniProtKB-SubCell"/>
</dbReference>
<feature type="region of interest" description="Disordered" evidence="14">
    <location>
        <begin position="285"/>
        <end position="305"/>
    </location>
</feature>
<evidence type="ECO:0000256" key="9">
    <source>
        <dbReference type="ARBA" id="ARBA00022842"/>
    </source>
</evidence>
<dbReference type="GO" id="GO:0000287">
    <property type="term" value="F:magnesium ion binding"/>
    <property type="evidence" value="ECO:0007669"/>
    <property type="project" value="UniProtKB-UniRule"/>
</dbReference>
<dbReference type="NCBIfam" id="NF007972">
    <property type="entry name" value="PRK10696.1"/>
    <property type="match status" value="1"/>
</dbReference>
<dbReference type="Proteomes" id="UP000264492">
    <property type="component" value="Unassembled WGS sequence"/>
</dbReference>
<feature type="compositionally biased region" description="Basic and acidic residues" evidence="14">
    <location>
        <begin position="10"/>
        <end position="24"/>
    </location>
</feature>
<evidence type="ECO:0000313" key="17">
    <source>
        <dbReference type="Proteomes" id="UP000264492"/>
    </source>
</evidence>
<organism evidence="16 17">
    <name type="scientific">Lysobacter silvisoli</name>
    <dbReference type="NCBI Taxonomy" id="2293254"/>
    <lineage>
        <taxon>Bacteria</taxon>
        <taxon>Pseudomonadati</taxon>
        <taxon>Pseudomonadota</taxon>
        <taxon>Gammaproteobacteria</taxon>
        <taxon>Lysobacterales</taxon>
        <taxon>Lysobacteraceae</taxon>
        <taxon>Lysobacter</taxon>
    </lineage>
</organism>
<comment type="caution">
    <text evidence="16">The sequence shown here is derived from an EMBL/GenBank/DDBJ whole genome shotgun (WGS) entry which is preliminary data.</text>
</comment>
<dbReference type="GO" id="GO:0016783">
    <property type="term" value="F:sulfurtransferase activity"/>
    <property type="evidence" value="ECO:0007669"/>
    <property type="project" value="UniProtKB-UniRule"/>
</dbReference>
<protein>
    <recommendedName>
        <fullName evidence="13">tRNA-cytidine(32) 2-sulfurtransferase</fullName>
        <ecNumber evidence="13">2.8.1.-</ecNumber>
    </recommendedName>
    <alternativeName>
        <fullName evidence="13">Two-thiocytidine biosynthesis protein A</fullName>
    </alternativeName>
    <alternativeName>
        <fullName evidence="13">tRNA 2-thiocytidine biosynthesis protein TtcA</fullName>
    </alternativeName>
</protein>
<comment type="similarity">
    <text evidence="13">Belongs to the TtcA family.</text>
</comment>
<comment type="cofactor">
    <cofactor evidence="13">
        <name>Mg(2+)</name>
        <dbReference type="ChEBI" id="CHEBI:18420"/>
    </cofactor>
</comment>
<dbReference type="GO" id="GO:0051539">
    <property type="term" value="F:4 iron, 4 sulfur cluster binding"/>
    <property type="evidence" value="ECO:0007669"/>
    <property type="project" value="UniProtKB-UniRule"/>
</dbReference>
<evidence type="ECO:0000256" key="13">
    <source>
        <dbReference type="HAMAP-Rule" id="MF_01850"/>
    </source>
</evidence>
<evidence type="ECO:0000256" key="11">
    <source>
        <dbReference type="ARBA" id="ARBA00023004"/>
    </source>
</evidence>
<accession>A0A371JYR9</accession>
<dbReference type="AlphaFoldDB" id="A0A371JYR9"/>
<feature type="binding site" evidence="13">
    <location>
        <position position="134"/>
    </location>
    <ligand>
        <name>[4Fe-4S] cluster</name>
        <dbReference type="ChEBI" id="CHEBI:49883"/>
    </ligand>
</feature>
<evidence type="ECO:0000259" key="15">
    <source>
        <dbReference type="Pfam" id="PF01171"/>
    </source>
</evidence>